<evidence type="ECO:0000256" key="4">
    <source>
        <dbReference type="SAM" id="MobiDB-lite"/>
    </source>
</evidence>
<dbReference type="InterPro" id="IPR036390">
    <property type="entry name" value="WH_DNA-bd_sf"/>
</dbReference>
<dbReference type="PANTHER" id="PTHR43132">
    <property type="entry name" value="ARSENICAL RESISTANCE OPERON REPRESSOR ARSR-RELATED"/>
    <property type="match status" value="1"/>
</dbReference>
<organism evidence="6 7">
    <name type="scientific">Kitasatospora albolonga</name>
    <dbReference type="NCBI Taxonomy" id="68173"/>
    <lineage>
        <taxon>Bacteria</taxon>
        <taxon>Bacillati</taxon>
        <taxon>Actinomycetota</taxon>
        <taxon>Actinomycetes</taxon>
        <taxon>Kitasatosporales</taxon>
        <taxon>Streptomycetaceae</taxon>
        <taxon>Kitasatospora</taxon>
    </lineage>
</organism>
<dbReference type="Proteomes" id="UP000192251">
    <property type="component" value="Chromosome"/>
</dbReference>
<name>A0ABC8BZ10_9ACTN</name>
<dbReference type="CDD" id="cd00090">
    <property type="entry name" value="HTH_ARSR"/>
    <property type="match status" value="1"/>
</dbReference>
<dbReference type="AlphaFoldDB" id="A0ABC8BZ10"/>
<dbReference type="InterPro" id="IPR051011">
    <property type="entry name" value="Metal_resp_trans_reg"/>
</dbReference>
<dbReference type="InterPro" id="IPR001845">
    <property type="entry name" value="HTH_ArsR_DNA-bd_dom"/>
</dbReference>
<evidence type="ECO:0000313" key="7">
    <source>
        <dbReference type="Proteomes" id="UP000192251"/>
    </source>
</evidence>
<dbReference type="SUPFAM" id="SSF46785">
    <property type="entry name" value="Winged helix' DNA-binding domain"/>
    <property type="match status" value="1"/>
</dbReference>
<dbReference type="PANTHER" id="PTHR43132:SF8">
    <property type="entry name" value="HTH-TYPE TRANSCRIPTIONAL REGULATOR KMTR"/>
    <property type="match status" value="1"/>
</dbReference>
<feature type="domain" description="HTH arsR-type" evidence="5">
    <location>
        <begin position="219"/>
        <end position="291"/>
    </location>
</feature>
<evidence type="ECO:0000313" key="6">
    <source>
        <dbReference type="EMBL" id="ARF75444.1"/>
    </source>
</evidence>
<keyword evidence="3" id="KW-0804">Transcription</keyword>
<dbReference type="InterPro" id="IPR011991">
    <property type="entry name" value="ArsR-like_HTH"/>
</dbReference>
<protein>
    <recommendedName>
        <fullName evidence="5">HTH arsR-type domain-containing protein</fullName>
    </recommendedName>
</protein>
<dbReference type="GO" id="GO:0003677">
    <property type="term" value="F:DNA binding"/>
    <property type="evidence" value="ECO:0007669"/>
    <property type="project" value="UniProtKB-KW"/>
</dbReference>
<keyword evidence="1" id="KW-0805">Transcription regulation</keyword>
<proteinExistence type="predicted"/>
<keyword evidence="7" id="KW-1185">Reference proteome</keyword>
<gene>
    <name evidence="6" type="ORF">B7C62_26705</name>
</gene>
<sequence>MAGPVDPAHEAAFALENWQKKTGGYFRIWHQSVARRVGRNARVRHSLQRFTESGRTAEDLIALAADPADRSPHELPDRPPGGMTRSDLASLLDEFAKLALAPYRTEIQTRLGSDIDAYRQIMSASGVETLLRSLHPRIHWRAPVLEIEGPESHEIELGGRGLLVSPSLFLTNPGTLLPSVADSHDPSPTLVFPVRPDPRASIPLGAGAETTTRDSNPEAALAMLMGRTRAALLEELRRGCANGELADRVGVSAAAVSQHTSVLRAAGLITTRRTRNLVLHTVTPLGRSLLGSGPRTPAPAVGSQASGCRTKS</sequence>
<accession>A0ABC8BZ10</accession>
<evidence type="ECO:0000259" key="5">
    <source>
        <dbReference type="SMART" id="SM00418"/>
    </source>
</evidence>
<evidence type="ECO:0000256" key="1">
    <source>
        <dbReference type="ARBA" id="ARBA00023015"/>
    </source>
</evidence>
<keyword evidence="2" id="KW-0238">DNA-binding</keyword>
<reference evidence="6 7" key="1">
    <citation type="submission" date="2017-04" db="EMBL/GenBank/DDBJ databases">
        <title>The complete genome sequence of Streptomyces albolongus YIM 101047, the producer of novel bafilomycins and novel odoriferous sesquiterpenoids.</title>
        <authorList>
            <person name="Yin M."/>
            <person name="Jiang Y."/>
        </authorList>
    </citation>
    <scope>NUCLEOTIDE SEQUENCE [LARGE SCALE GENOMIC DNA]</scope>
    <source>
        <strain evidence="6 7">YIM 101047</strain>
    </source>
</reference>
<dbReference type="SMART" id="SM00418">
    <property type="entry name" value="HTH_ARSR"/>
    <property type="match status" value="1"/>
</dbReference>
<dbReference type="Pfam" id="PF12840">
    <property type="entry name" value="HTH_20"/>
    <property type="match status" value="1"/>
</dbReference>
<evidence type="ECO:0000256" key="3">
    <source>
        <dbReference type="ARBA" id="ARBA00023163"/>
    </source>
</evidence>
<evidence type="ECO:0000256" key="2">
    <source>
        <dbReference type="ARBA" id="ARBA00023125"/>
    </source>
</evidence>
<dbReference type="EMBL" id="CP020563">
    <property type="protein sequence ID" value="ARF75444.1"/>
    <property type="molecule type" value="Genomic_DNA"/>
</dbReference>
<dbReference type="InterPro" id="IPR036388">
    <property type="entry name" value="WH-like_DNA-bd_sf"/>
</dbReference>
<dbReference type="KEGG" id="kab:B7C62_26705"/>
<feature type="region of interest" description="Disordered" evidence="4">
    <location>
        <begin position="287"/>
        <end position="312"/>
    </location>
</feature>
<feature type="compositionally biased region" description="Polar residues" evidence="4">
    <location>
        <begin position="303"/>
        <end position="312"/>
    </location>
</feature>
<dbReference type="Gene3D" id="1.10.10.10">
    <property type="entry name" value="Winged helix-like DNA-binding domain superfamily/Winged helix DNA-binding domain"/>
    <property type="match status" value="1"/>
</dbReference>